<dbReference type="InterPro" id="IPR024078">
    <property type="entry name" value="LmbE-like_dom_sf"/>
</dbReference>
<dbReference type="InterPro" id="IPR003737">
    <property type="entry name" value="GlcNAc_PI_deacetylase-related"/>
</dbReference>
<dbReference type="PANTHER" id="PTHR12993:SF11">
    <property type="entry name" value="N-ACETYLGLUCOSAMINYL-PHOSPHATIDYLINOSITOL DE-N-ACETYLASE"/>
    <property type="match status" value="1"/>
</dbReference>
<dbReference type="GO" id="GO:0005783">
    <property type="term" value="C:endoplasmic reticulum"/>
    <property type="evidence" value="ECO:0007669"/>
    <property type="project" value="TreeGrafter"/>
</dbReference>
<dbReference type="STRING" id="45235.A0A2K3QQU5"/>
<dbReference type="EC" id="3.5.1.89" evidence="2"/>
<organism evidence="4 5">
    <name type="scientific">Tolypocladium capitatum</name>
    <dbReference type="NCBI Taxonomy" id="45235"/>
    <lineage>
        <taxon>Eukaryota</taxon>
        <taxon>Fungi</taxon>
        <taxon>Dikarya</taxon>
        <taxon>Ascomycota</taxon>
        <taxon>Pezizomycotina</taxon>
        <taxon>Sordariomycetes</taxon>
        <taxon>Hypocreomycetidae</taxon>
        <taxon>Hypocreales</taxon>
        <taxon>Ophiocordycipitaceae</taxon>
        <taxon>Tolypocladium</taxon>
    </lineage>
</organism>
<dbReference type="GO" id="GO:0006506">
    <property type="term" value="P:GPI anchor biosynthetic process"/>
    <property type="evidence" value="ECO:0007669"/>
    <property type="project" value="UniProtKB-UniPathway"/>
</dbReference>
<dbReference type="UniPathway" id="UPA00196"/>
<comment type="caution">
    <text evidence="4">The sequence shown here is derived from an EMBL/GenBank/DDBJ whole genome shotgun (WGS) entry which is preliminary data.</text>
</comment>
<dbReference type="Pfam" id="PF02585">
    <property type="entry name" value="PIG-L"/>
    <property type="match status" value="1"/>
</dbReference>
<dbReference type="OrthoDB" id="440160at2759"/>
<dbReference type="EMBL" id="NRSZ01000031">
    <property type="protein sequence ID" value="PNY29889.1"/>
    <property type="molecule type" value="Genomic_DNA"/>
</dbReference>
<keyword evidence="3" id="KW-0812">Transmembrane</keyword>
<evidence type="ECO:0000313" key="5">
    <source>
        <dbReference type="Proteomes" id="UP000236621"/>
    </source>
</evidence>
<accession>A0A2K3QQU5</accession>
<dbReference type="GO" id="GO:0000225">
    <property type="term" value="F:N-acetylglucosaminylphosphatidylinositol deacetylase activity"/>
    <property type="evidence" value="ECO:0007669"/>
    <property type="project" value="UniProtKB-EC"/>
</dbReference>
<evidence type="ECO:0000313" key="4">
    <source>
        <dbReference type="EMBL" id="PNY29889.1"/>
    </source>
</evidence>
<feature type="non-terminal residue" evidence="4">
    <location>
        <position position="1"/>
    </location>
</feature>
<keyword evidence="3" id="KW-0472">Membrane</keyword>
<reference evidence="4 5" key="1">
    <citation type="submission" date="2017-08" db="EMBL/GenBank/DDBJ databases">
        <title>Harnessing the power of phylogenomics to disentangle the directionality and signatures of interkingdom host jumping in the parasitic fungal genus Tolypocladium.</title>
        <authorList>
            <person name="Quandt C.A."/>
            <person name="Patterson W."/>
            <person name="Spatafora J.W."/>
        </authorList>
    </citation>
    <scope>NUCLEOTIDE SEQUENCE [LARGE SCALE GENOMIC DNA]</scope>
    <source>
        <strain evidence="4 5">CBS 113982</strain>
    </source>
</reference>
<keyword evidence="5" id="KW-1185">Reference proteome</keyword>
<evidence type="ECO:0000256" key="2">
    <source>
        <dbReference type="ARBA" id="ARBA00012176"/>
    </source>
</evidence>
<sequence length="341" mass="38243">QACRVVHHDTSHPSFAQKSNWTFTSQVIHCEYCFETHLICDRARPTPRPAAMGLLLLVGVLAFGALLGLYGYGVSMVQTRFPRLKNKRICLLIAHPDDEAMFFAPTLLSLTRPETGNHVKVLCLSTGNANGLGETRKRELIKSCVMLGLRQDDVFVIDSPEFQDSIRADWDKNDISALLCMPFTPHHVVQKASDNDTPPIATVDVLITFDQHGASSHPNHISLYHGARTFISTLMRGRSDWETPVDLYTLASVSTARKYTGVFDALVTMCIGAISMRTTIDKHPTRLLFCNQLFGDSGLPTAWAAMTGAHRSQMAWFRWGWIAFSRYMVLNDLRLEQFGRK</sequence>
<evidence type="ECO:0000256" key="3">
    <source>
        <dbReference type="SAM" id="Phobius"/>
    </source>
</evidence>
<dbReference type="SUPFAM" id="SSF102588">
    <property type="entry name" value="LmbE-like"/>
    <property type="match status" value="1"/>
</dbReference>
<evidence type="ECO:0000256" key="1">
    <source>
        <dbReference type="ARBA" id="ARBA00006066"/>
    </source>
</evidence>
<dbReference type="AlphaFoldDB" id="A0A2K3QQU5"/>
<dbReference type="Gene3D" id="3.40.50.10320">
    <property type="entry name" value="LmbE-like"/>
    <property type="match status" value="1"/>
</dbReference>
<gene>
    <name evidence="4" type="ORF">TCAP_00202</name>
</gene>
<dbReference type="GO" id="GO:0016020">
    <property type="term" value="C:membrane"/>
    <property type="evidence" value="ECO:0007669"/>
    <property type="project" value="GOC"/>
</dbReference>
<name>A0A2K3QQU5_9HYPO</name>
<keyword evidence="3" id="KW-1133">Transmembrane helix</keyword>
<proteinExistence type="inferred from homology"/>
<comment type="similarity">
    <text evidence="1">Belongs to the PIGL family.</text>
</comment>
<feature type="transmembrane region" description="Helical" evidence="3">
    <location>
        <begin position="52"/>
        <end position="73"/>
    </location>
</feature>
<dbReference type="Proteomes" id="UP000236621">
    <property type="component" value="Unassembled WGS sequence"/>
</dbReference>
<dbReference type="PANTHER" id="PTHR12993">
    <property type="entry name" value="N-ACETYLGLUCOSAMINYL-PHOSPHATIDYLINOSITOL DE-N-ACETYLASE-RELATED"/>
    <property type="match status" value="1"/>
</dbReference>
<protein>
    <recommendedName>
        <fullName evidence="2">N-acetylglucosaminylphosphatidylinositol deacetylase</fullName>
        <ecNumber evidence="2">3.5.1.89</ecNumber>
    </recommendedName>
</protein>